<feature type="region of interest" description="Disordered" evidence="1">
    <location>
        <begin position="107"/>
        <end position="136"/>
    </location>
</feature>
<dbReference type="RefSeq" id="WP_154446719.1">
    <property type="nucleotide sequence ID" value="NZ_WIND01000008.1"/>
</dbReference>
<organism evidence="2 3">
    <name type="scientific">Halovulum marinum</name>
    <dbReference type="NCBI Taxonomy" id="2662447"/>
    <lineage>
        <taxon>Bacteria</taxon>
        <taxon>Pseudomonadati</taxon>
        <taxon>Pseudomonadota</taxon>
        <taxon>Alphaproteobacteria</taxon>
        <taxon>Rhodobacterales</taxon>
        <taxon>Paracoccaceae</taxon>
        <taxon>Halovulum</taxon>
    </lineage>
</organism>
<name>A0A6L5Z0X8_9RHOB</name>
<dbReference type="EMBL" id="WIND01000008">
    <property type="protein sequence ID" value="MSU90226.1"/>
    <property type="molecule type" value="Genomic_DNA"/>
</dbReference>
<evidence type="ECO:0000256" key="1">
    <source>
        <dbReference type="SAM" id="MobiDB-lite"/>
    </source>
</evidence>
<dbReference type="AlphaFoldDB" id="A0A6L5Z0X8"/>
<sequence>MFAVGDEVKHTSFVVIVLDERPNAKIFAITRQNVTTLDTILESNKIDRVCKFHGHTRYIAATDTQLFWGMALANTRIHFRPIADVRASSPRCAAACASQTLAIAHGAHKKLSRRSEPASSSTARRQRQGPTVPCWQ</sequence>
<proteinExistence type="predicted"/>
<dbReference type="Proteomes" id="UP000474957">
    <property type="component" value="Unassembled WGS sequence"/>
</dbReference>
<gene>
    <name evidence="2" type="ORF">GE300_11450</name>
</gene>
<keyword evidence="3" id="KW-1185">Reference proteome</keyword>
<comment type="caution">
    <text evidence="2">The sequence shown here is derived from an EMBL/GenBank/DDBJ whole genome shotgun (WGS) entry which is preliminary data.</text>
</comment>
<accession>A0A6L5Z0X8</accession>
<reference evidence="2 3" key="1">
    <citation type="submission" date="2019-10" db="EMBL/GenBank/DDBJ databases">
        <title>Cognatihalovulum marinum gen. nov. sp. nov., a new member of the family Rhodobacteraceae isolated from deep seawater of the Northwest Indian Ocean.</title>
        <authorList>
            <person name="Ruan C."/>
            <person name="Wang J."/>
            <person name="Zheng X."/>
            <person name="Song L."/>
            <person name="Zhu Y."/>
            <person name="Huang Y."/>
            <person name="Lu Z."/>
            <person name="Du W."/>
            <person name="Huang L."/>
            <person name="Dai X."/>
        </authorList>
    </citation>
    <scope>NUCLEOTIDE SEQUENCE [LARGE SCALE GENOMIC DNA]</scope>
    <source>
        <strain evidence="2 3">2CG4</strain>
    </source>
</reference>
<evidence type="ECO:0000313" key="2">
    <source>
        <dbReference type="EMBL" id="MSU90226.1"/>
    </source>
</evidence>
<protein>
    <submittedName>
        <fullName evidence="2">Uncharacterized protein</fullName>
    </submittedName>
</protein>
<evidence type="ECO:0000313" key="3">
    <source>
        <dbReference type="Proteomes" id="UP000474957"/>
    </source>
</evidence>